<dbReference type="Proteomes" id="UP000631312">
    <property type="component" value="Unassembled WGS sequence"/>
</dbReference>
<evidence type="ECO:0000313" key="4">
    <source>
        <dbReference type="EMBL" id="MBB4746046.1"/>
    </source>
</evidence>
<protein>
    <submittedName>
        <fullName evidence="4">Anionic cell wall polymer biosynthesis LytR-Cps2A-Psr (LCP) family protein</fullName>
    </submittedName>
</protein>
<feature type="domain" description="Cell envelope-related transcriptional attenuator" evidence="2">
    <location>
        <begin position="91"/>
        <end position="285"/>
    </location>
</feature>
<accession>A0A7W7H8L6</accession>
<dbReference type="PANTHER" id="PTHR33392">
    <property type="entry name" value="POLYISOPRENYL-TEICHOIC ACID--PEPTIDOGLYCAN TEICHOIC ACID TRANSFERASE TAGU"/>
    <property type="match status" value="1"/>
</dbReference>
<dbReference type="EMBL" id="BOMP01000094">
    <property type="protein sequence ID" value="GIE42382.1"/>
    <property type="molecule type" value="Genomic_DNA"/>
</dbReference>
<comment type="caution">
    <text evidence="4">The sequence shown here is derived from an EMBL/GenBank/DDBJ whole genome shotgun (WGS) entry which is preliminary data.</text>
</comment>
<evidence type="ECO:0000313" key="5">
    <source>
        <dbReference type="Proteomes" id="UP000590511"/>
    </source>
</evidence>
<gene>
    <name evidence="3" type="ORF">Alo02nite_52800</name>
    <name evidence="4" type="ORF">BJ964_000207</name>
</gene>
<dbReference type="PANTHER" id="PTHR33392:SF6">
    <property type="entry name" value="POLYISOPRENYL-TEICHOIC ACID--PEPTIDOGLYCAN TEICHOIC ACID TRANSFERASE TAGU"/>
    <property type="match status" value="1"/>
</dbReference>
<keyword evidence="6" id="KW-1185">Reference proteome</keyword>
<reference evidence="4 5" key="1">
    <citation type="submission" date="2020-08" db="EMBL/GenBank/DDBJ databases">
        <title>Sequencing the genomes of 1000 actinobacteria strains.</title>
        <authorList>
            <person name="Klenk H.-P."/>
        </authorList>
    </citation>
    <scope>NUCLEOTIDE SEQUENCE [LARGE SCALE GENOMIC DNA]</scope>
    <source>
        <strain evidence="4 5">DSM 43150</strain>
    </source>
</reference>
<evidence type="ECO:0000259" key="2">
    <source>
        <dbReference type="Pfam" id="PF03816"/>
    </source>
</evidence>
<dbReference type="Pfam" id="PF03816">
    <property type="entry name" value="LytR_cpsA_psr"/>
    <property type="match status" value="1"/>
</dbReference>
<organism evidence="4 5">
    <name type="scientific">Actinoplanes lobatus</name>
    <dbReference type="NCBI Taxonomy" id="113568"/>
    <lineage>
        <taxon>Bacteria</taxon>
        <taxon>Bacillati</taxon>
        <taxon>Actinomycetota</taxon>
        <taxon>Actinomycetes</taxon>
        <taxon>Micromonosporales</taxon>
        <taxon>Micromonosporaceae</taxon>
        <taxon>Actinoplanes</taxon>
    </lineage>
</organism>
<evidence type="ECO:0000256" key="1">
    <source>
        <dbReference type="ARBA" id="ARBA00006068"/>
    </source>
</evidence>
<dbReference type="Proteomes" id="UP000590511">
    <property type="component" value="Unassembled WGS sequence"/>
</dbReference>
<reference evidence="3 6" key="2">
    <citation type="submission" date="2021-01" db="EMBL/GenBank/DDBJ databases">
        <title>Whole genome shotgun sequence of Actinoplanes lobatus NBRC 12513.</title>
        <authorList>
            <person name="Komaki H."/>
            <person name="Tamura T."/>
        </authorList>
    </citation>
    <scope>NUCLEOTIDE SEQUENCE [LARGE SCALE GENOMIC DNA]</scope>
    <source>
        <strain evidence="3 6">NBRC 12513</strain>
    </source>
</reference>
<dbReference type="InterPro" id="IPR004474">
    <property type="entry name" value="LytR_CpsA_psr"/>
</dbReference>
<evidence type="ECO:0000313" key="3">
    <source>
        <dbReference type="EMBL" id="GIE42382.1"/>
    </source>
</evidence>
<comment type="similarity">
    <text evidence="1">Belongs to the LytR/CpsA/Psr (LCP) family.</text>
</comment>
<name>A0A7W7H8L6_9ACTN</name>
<proteinExistence type="inferred from homology"/>
<sequence length="387" mass="42420">MGKSKKRRAPLWARISVIVGVLLLVPGGGAVVAGQTLLSDYTDQVTDDSLLKDIDTPANAVPPKREVDIDGPLNLLLVGIDPRDDKTAPLSDSIVIAHIPRDRHSAYLFSMPRDLIVDIPAFKDSGTGADTTKINAAMSYGSRLKNGGYSPSQGFQLLAKTVSNRTGIKAFDAGSIINFGGFKKIVEAMGGVDMVIDMDVKSEHLKPDGSPRDRLPACQGHHRCVHPYTGPQKFYKKSDKPVHLKAWEALDYVRQRYQFKGGPKMGDYDRQRHQQQFIRAMAKQAMSKSVVSDPAKLLKVVKAGGESLTFSGGGHTIVDWAVELQSVNVDDMVTVNLPGGGVYSQDGRHDYLGERFDEDVDDFFKAVTEDRVAAFLLDHPKFVNQDK</sequence>
<dbReference type="RefSeq" id="WP_229807169.1">
    <property type="nucleotide sequence ID" value="NZ_BOMP01000094.1"/>
</dbReference>
<dbReference type="AlphaFoldDB" id="A0A7W7H8L6"/>
<evidence type="ECO:0000313" key="6">
    <source>
        <dbReference type="Proteomes" id="UP000631312"/>
    </source>
</evidence>
<dbReference type="Gene3D" id="3.40.630.190">
    <property type="entry name" value="LCP protein"/>
    <property type="match status" value="1"/>
</dbReference>
<dbReference type="InterPro" id="IPR050922">
    <property type="entry name" value="LytR/CpsA/Psr_CW_biosynth"/>
</dbReference>
<dbReference type="EMBL" id="JACHNC010000001">
    <property type="protein sequence ID" value="MBB4746046.1"/>
    <property type="molecule type" value="Genomic_DNA"/>
</dbReference>